<evidence type="ECO:0000313" key="3">
    <source>
        <dbReference type="Proteomes" id="UP000646827"/>
    </source>
</evidence>
<organism evidence="2 3">
    <name type="scientific">Circinella minor</name>
    <dbReference type="NCBI Taxonomy" id="1195481"/>
    <lineage>
        <taxon>Eukaryota</taxon>
        <taxon>Fungi</taxon>
        <taxon>Fungi incertae sedis</taxon>
        <taxon>Mucoromycota</taxon>
        <taxon>Mucoromycotina</taxon>
        <taxon>Mucoromycetes</taxon>
        <taxon>Mucorales</taxon>
        <taxon>Lichtheimiaceae</taxon>
        <taxon>Circinella</taxon>
    </lineage>
</organism>
<accession>A0A8H7RR95</accession>
<protein>
    <submittedName>
        <fullName evidence="2">Uncharacterized protein</fullName>
    </submittedName>
</protein>
<dbReference type="Proteomes" id="UP000646827">
    <property type="component" value="Unassembled WGS sequence"/>
</dbReference>
<evidence type="ECO:0000313" key="2">
    <source>
        <dbReference type="EMBL" id="KAG2215208.1"/>
    </source>
</evidence>
<feature type="compositionally biased region" description="Polar residues" evidence="1">
    <location>
        <begin position="37"/>
        <end position="49"/>
    </location>
</feature>
<evidence type="ECO:0000256" key="1">
    <source>
        <dbReference type="SAM" id="MobiDB-lite"/>
    </source>
</evidence>
<dbReference type="AlphaFoldDB" id="A0A8H7RR95"/>
<keyword evidence="3" id="KW-1185">Reference proteome</keyword>
<feature type="compositionally biased region" description="Polar residues" evidence="1">
    <location>
        <begin position="1"/>
        <end position="22"/>
    </location>
</feature>
<dbReference type="EMBL" id="JAEPRB010000540">
    <property type="protein sequence ID" value="KAG2215208.1"/>
    <property type="molecule type" value="Genomic_DNA"/>
</dbReference>
<comment type="caution">
    <text evidence="2">The sequence shown here is derived from an EMBL/GenBank/DDBJ whole genome shotgun (WGS) entry which is preliminary data.</text>
</comment>
<gene>
    <name evidence="2" type="ORF">INT45_003529</name>
</gene>
<name>A0A8H7RR95_9FUNG</name>
<proteinExistence type="predicted"/>
<feature type="region of interest" description="Disordered" evidence="1">
    <location>
        <begin position="1"/>
        <end position="72"/>
    </location>
</feature>
<sequence length="100" mass="11425">MSFNNNIDNAESSMSLSRQPSAMSYLLENSDNEDQLSEISTTRALSRQGSMAVDQDTQESSSVIMEADTATGPKRKRNWMVENKWMIMKKLHDGRKEFRC</sequence>
<reference evidence="2 3" key="1">
    <citation type="submission" date="2020-12" db="EMBL/GenBank/DDBJ databases">
        <title>Metabolic potential, ecology and presence of endohyphal bacteria is reflected in genomic diversity of Mucoromycotina.</title>
        <authorList>
            <person name="Muszewska A."/>
            <person name="Okrasinska A."/>
            <person name="Steczkiewicz K."/>
            <person name="Drgas O."/>
            <person name="Orlowska M."/>
            <person name="Perlinska-Lenart U."/>
            <person name="Aleksandrzak-Piekarczyk T."/>
            <person name="Szatraj K."/>
            <person name="Zielenkiewicz U."/>
            <person name="Pilsyk S."/>
            <person name="Malc E."/>
            <person name="Mieczkowski P."/>
            <person name="Kruszewska J.S."/>
            <person name="Biernat P."/>
            <person name="Pawlowska J."/>
        </authorList>
    </citation>
    <scope>NUCLEOTIDE SEQUENCE [LARGE SCALE GENOMIC DNA]</scope>
    <source>
        <strain evidence="2 3">CBS 142.35</strain>
    </source>
</reference>